<comment type="caution">
    <text evidence="4">The sequence shown here is derived from an EMBL/GenBank/DDBJ whole genome shotgun (WGS) entry which is preliminary data.</text>
</comment>
<feature type="compositionally biased region" description="Low complexity" evidence="1">
    <location>
        <begin position="28"/>
        <end position="54"/>
    </location>
</feature>
<dbReference type="AlphaFoldDB" id="A0AAW7MNU7"/>
<evidence type="ECO:0000259" key="2">
    <source>
        <dbReference type="Pfam" id="PF00501"/>
    </source>
</evidence>
<evidence type="ECO:0000313" key="7">
    <source>
        <dbReference type="Proteomes" id="UP001172791"/>
    </source>
</evidence>
<reference evidence="4" key="1">
    <citation type="submission" date="2018-04" db="EMBL/GenBank/DDBJ databases">
        <authorList>
            <person name="Jy Z."/>
        </authorList>
    </citation>
    <scope>NUCLEOTIDE SEQUENCE</scope>
    <source>
        <strain evidence="5">AS13</strain>
        <strain evidence="4">LA18</strain>
    </source>
</reference>
<dbReference type="InterPro" id="IPR029069">
    <property type="entry name" value="HotDog_dom_sf"/>
</dbReference>
<proteinExistence type="predicted"/>
<name>A0AAW7MNU7_9BURK</name>
<dbReference type="InterPro" id="IPR045851">
    <property type="entry name" value="AMP-bd_C_sf"/>
</dbReference>
<dbReference type="Gene3D" id="3.10.129.10">
    <property type="entry name" value="Hotdog Thioesterase"/>
    <property type="match status" value="1"/>
</dbReference>
<dbReference type="GO" id="GO:0016878">
    <property type="term" value="F:acid-thiol ligase activity"/>
    <property type="evidence" value="ECO:0007669"/>
    <property type="project" value="UniProtKB-ARBA"/>
</dbReference>
<evidence type="ECO:0000313" key="4">
    <source>
        <dbReference type="EMBL" id="MDN4574325.1"/>
    </source>
</evidence>
<feature type="domain" description="ApeI dehydratase-like" evidence="3">
    <location>
        <begin position="551"/>
        <end position="648"/>
    </location>
</feature>
<evidence type="ECO:0000259" key="3">
    <source>
        <dbReference type="Pfam" id="PF22818"/>
    </source>
</evidence>
<dbReference type="PANTHER" id="PTHR43767">
    <property type="entry name" value="LONG-CHAIN-FATTY-ACID--COA LIGASE"/>
    <property type="match status" value="1"/>
</dbReference>
<dbReference type="PANTHER" id="PTHR43767:SF1">
    <property type="entry name" value="NONRIBOSOMAL PEPTIDE SYNTHASE PES1 (EUROFUNG)-RELATED"/>
    <property type="match status" value="1"/>
</dbReference>
<feature type="domain" description="AMP-dependent synthetase/ligase" evidence="2">
    <location>
        <begin position="167"/>
        <end position="390"/>
    </location>
</feature>
<dbReference type="Gene3D" id="3.30.300.30">
    <property type="match status" value="1"/>
</dbReference>
<dbReference type="SUPFAM" id="SSF54637">
    <property type="entry name" value="Thioesterase/thiol ester dehydrase-isomerase"/>
    <property type="match status" value="1"/>
</dbReference>
<dbReference type="PROSITE" id="PS00455">
    <property type="entry name" value="AMP_BINDING"/>
    <property type="match status" value="1"/>
</dbReference>
<dbReference type="EMBL" id="QAIC01000040">
    <property type="protein sequence ID" value="MDN4574325.1"/>
    <property type="molecule type" value="Genomic_DNA"/>
</dbReference>
<protein>
    <submittedName>
        <fullName evidence="4">AMP-dependent synthetase</fullName>
    </submittedName>
</protein>
<evidence type="ECO:0000313" key="6">
    <source>
        <dbReference type="Proteomes" id="UP001172788"/>
    </source>
</evidence>
<accession>A0AAW7MNU7</accession>
<dbReference type="Pfam" id="PF22818">
    <property type="entry name" value="ApeI-like"/>
    <property type="match status" value="1"/>
</dbReference>
<dbReference type="EMBL" id="QAID01000043">
    <property type="protein sequence ID" value="MDN4579828.1"/>
    <property type="molecule type" value="Genomic_DNA"/>
</dbReference>
<dbReference type="SUPFAM" id="SSF56801">
    <property type="entry name" value="Acetyl-CoA synthetase-like"/>
    <property type="match status" value="1"/>
</dbReference>
<feature type="region of interest" description="Disordered" evidence="1">
    <location>
        <begin position="1"/>
        <end position="54"/>
    </location>
</feature>
<dbReference type="InterPro" id="IPR042099">
    <property type="entry name" value="ANL_N_sf"/>
</dbReference>
<dbReference type="Proteomes" id="UP001172788">
    <property type="component" value="Unassembled WGS sequence"/>
</dbReference>
<dbReference type="InterPro" id="IPR050237">
    <property type="entry name" value="ATP-dep_AMP-bd_enzyme"/>
</dbReference>
<dbReference type="Gene3D" id="3.40.50.12780">
    <property type="entry name" value="N-terminal domain of ligase-like"/>
    <property type="match status" value="1"/>
</dbReference>
<gene>
    <name evidence="4" type="ORF">DBA34_13770</name>
    <name evidence="5" type="ORF">DBB29_17075</name>
</gene>
<dbReference type="Pfam" id="PF00501">
    <property type="entry name" value="AMP-binding"/>
    <property type="match status" value="1"/>
</dbReference>
<dbReference type="InterPro" id="IPR054545">
    <property type="entry name" value="ApeI-like"/>
</dbReference>
<dbReference type="InterPro" id="IPR020845">
    <property type="entry name" value="AMP-binding_CS"/>
</dbReference>
<sequence length="669" mass="71752">MVVASAHVGAKSVRMRGRHVASGGRGMSAPASIESSAPSSSPASRDRSAGPAPSGCTPLAELLCAPRAPSLVVCVDGRSGADDAHGLGTLGSVTTRAWRERVGALHAVFAARPALRLAMCLDDPYDMSCALFAAWAAGRTPVVLPNALAQTRRDFAFAFDEAIDAATLASCADRREDTNVSPGFAHTALATALPASSELIVYTSGSTGEPKAITKTLAQLDDEVQMLHRHWGAQLHAALVVASVPCHHIYGLWFRMLWPLAAGVPFARHTFAEPSQTRQWRTWPAVVWIAGPAQLTRWPAWLGDDVWRDAPRLTFSSGGPLPKDAALQCAHLVRTARPSLPADVAQAPVEVFGSTETGGIAWRQQDRTSDWTPLDDTRVRLTDDGALAICSPRVNHGRWWPTDDGAVVHPDGSFALTGRLDRTVKIEGKRLSLPSVEAALLRHEWIDDAAAAVVAGRLAVAVVLNPAGRRAWRERSLKTVRETLRHALAETFDATMLPKRWRFLMALPVNERGKRTAADIAALFTPASPWLPSVLGVRWNDADDPAPASATDGSVVMSLRVPPELAHFNGHFPGLPLLPGVVLIDWATRFAAAHASEDAARHGWAVAPTSLHQVKFSAPVLPGTRFDLTLTFDTSRRRVHYAYEGARGPAATGYLVYAAPPALAGEAQR</sequence>
<evidence type="ECO:0000256" key="1">
    <source>
        <dbReference type="SAM" id="MobiDB-lite"/>
    </source>
</evidence>
<dbReference type="InterPro" id="IPR000873">
    <property type="entry name" value="AMP-dep_synth/lig_dom"/>
</dbReference>
<dbReference type="Proteomes" id="UP001172791">
    <property type="component" value="Unassembled WGS sequence"/>
</dbReference>
<evidence type="ECO:0000313" key="5">
    <source>
        <dbReference type="EMBL" id="MDN4579828.1"/>
    </source>
</evidence>
<organism evidence="4 7">
    <name type="scientific">Pandoraea cepalis</name>
    <dbReference type="NCBI Taxonomy" id="2508294"/>
    <lineage>
        <taxon>Bacteria</taxon>
        <taxon>Pseudomonadati</taxon>
        <taxon>Pseudomonadota</taxon>
        <taxon>Betaproteobacteria</taxon>
        <taxon>Burkholderiales</taxon>
        <taxon>Burkholderiaceae</taxon>
        <taxon>Pandoraea</taxon>
    </lineage>
</organism>
<keyword evidence="6" id="KW-1185">Reference proteome</keyword>